<gene>
    <name evidence="1" type="ORF">AB852_27860</name>
</gene>
<dbReference type="STRING" id="1048205.AB852_27860"/>
<organism evidence="1 2">
    <name type="scientific">Streptomyces uncialis</name>
    <dbReference type="NCBI Taxonomy" id="1048205"/>
    <lineage>
        <taxon>Bacteria</taxon>
        <taxon>Bacillati</taxon>
        <taxon>Actinomycetota</taxon>
        <taxon>Actinomycetes</taxon>
        <taxon>Kitasatosporales</taxon>
        <taxon>Streptomycetaceae</taxon>
        <taxon>Streptomyces</taxon>
    </lineage>
</organism>
<protein>
    <submittedName>
        <fullName evidence="1">Uncharacterized protein</fullName>
    </submittedName>
</protein>
<reference evidence="1 2" key="1">
    <citation type="submission" date="2015-06" db="EMBL/GenBank/DDBJ databases">
        <title>Cloning and characterization of the uncialamcin biosynthetic gene cluster.</title>
        <authorList>
            <person name="Yan X."/>
            <person name="Huang T."/>
            <person name="Ge H."/>
            <person name="Shen B."/>
        </authorList>
    </citation>
    <scope>NUCLEOTIDE SEQUENCE [LARGE SCALE GENOMIC DNA]</scope>
    <source>
        <strain evidence="1 2">DCA2648</strain>
    </source>
</reference>
<dbReference type="AlphaFoldDB" id="A0A1Q4V2H8"/>
<comment type="caution">
    <text evidence="1">The sequence shown here is derived from an EMBL/GenBank/DDBJ whole genome shotgun (WGS) entry which is preliminary data.</text>
</comment>
<dbReference type="Proteomes" id="UP000186455">
    <property type="component" value="Unassembled WGS sequence"/>
</dbReference>
<sequence>MSMHVIEDLVADSVRVLDGHAGPDDPRVRDRFAALYGFQGGYDCSFTHFRVMDILLRRGFTYRFPVERHPDHAERSAYFGALTEFTGLRTFDEDAPGFDGYASWLEDGYVDPPFLYCDAGTALWRRMADAGELHGPDAVPPRRTPLIDVVREIAVAAEKERDHDLIGLWYAFGCETLVSGPAGCPSDVGELAEMPAVRDLRAVVRRTGALSVARRSPYAVPVEFAGHHELEAWWWEL</sequence>
<accession>A0A1Q4V2H8</accession>
<name>A0A1Q4V2H8_9ACTN</name>
<proteinExistence type="predicted"/>
<dbReference type="EMBL" id="LFBV01000008">
    <property type="protein sequence ID" value="OKH92038.1"/>
    <property type="molecule type" value="Genomic_DNA"/>
</dbReference>
<evidence type="ECO:0000313" key="2">
    <source>
        <dbReference type="Proteomes" id="UP000186455"/>
    </source>
</evidence>
<evidence type="ECO:0000313" key="1">
    <source>
        <dbReference type="EMBL" id="OKH92038.1"/>
    </source>
</evidence>
<keyword evidence="2" id="KW-1185">Reference proteome</keyword>